<dbReference type="PROSITE" id="PS51257">
    <property type="entry name" value="PROKAR_LIPOPROTEIN"/>
    <property type="match status" value="1"/>
</dbReference>
<evidence type="ECO:0000313" key="4">
    <source>
        <dbReference type="Proteomes" id="UP000739565"/>
    </source>
</evidence>
<dbReference type="Gene3D" id="3.40.50.1110">
    <property type="entry name" value="SGNH hydrolase"/>
    <property type="match status" value="1"/>
</dbReference>
<organism evidence="3 4">
    <name type="scientific">Zwartia hollandica</name>
    <dbReference type="NCBI Taxonomy" id="324606"/>
    <lineage>
        <taxon>Bacteria</taxon>
        <taxon>Pseudomonadati</taxon>
        <taxon>Pseudomonadota</taxon>
        <taxon>Betaproteobacteria</taxon>
        <taxon>Burkholderiales</taxon>
        <taxon>Alcaligenaceae</taxon>
        <taxon>Zwartia</taxon>
    </lineage>
</organism>
<dbReference type="InterPro" id="IPR036514">
    <property type="entry name" value="SGNH_hydro_sf"/>
</dbReference>
<gene>
    <name evidence="3" type="ORF">KZZ10_11220</name>
</gene>
<dbReference type="GO" id="GO:0016788">
    <property type="term" value="F:hydrolase activity, acting on ester bonds"/>
    <property type="evidence" value="ECO:0007669"/>
    <property type="project" value="UniProtKB-ARBA"/>
</dbReference>
<dbReference type="AlphaFoldDB" id="A0A953NBB5"/>
<dbReference type="InterPro" id="IPR013830">
    <property type="entry name" value="SGNH_hydro"/>
</dbReference>
<feature type="chain" id="PRO_5037499111" description="SGNH hydrolase-type esterase domain-containing protein" evidence="1">
    <location>
        <begin position="29"/>
        <end position="488"/>
    </location>
</feature>
<comment type="caution">
    <text evidence="3">The sequence shown here is derived from an EMBL/GenBank/DDBJ whole genome shotgun (WGS) entry which is preliminary data.</text>
</comment>
<reference evidence="3" key="1">
    <citation type="submission" date="2021-07" db="EMBL/GenBank/DDBJ databases">
        <title>New genus and species of the family Alcaligenaceae.</title>
        <authorList>
            <person name="Hahn M.W."/>
        </authorList>
    </citation>
    <scope>NUCLEOTIDE SEQUENCE</scope>
    <source>
        <strain evidence="3">LF4-65</strain>
    </source>
</reference>
<accession>A0A953NBB5</accession>
<name>A0A953NBB5_9BURK</name>
<dbReference type="Proteomes" id="UP000739565">
    <property type="component" value="Unassembled WGS sequence"/>
</dbReference>
<dbReference type="Pfam" id="PF13472">
    <property type="entry name" value="Lipase_GDSL_2"/>
    <property type="match status" value="1"/>
</dbReference>
<feature type="signal peptide" evidence="1">
    <location>
        <begin position="1"/>
        <end position="28"/>
    </location>
</feature>
<dbReference type="RefSeq" id="WP_259661633.1">
    <property type="nucleotide sequence ID" value="NZ_JAHXRI010000010.1"/>
</dbReference>
<evidence type="ECO:0000259" key="2">
    <source>
        <dbReference type="Pfam" id="PF13472"/>
    </source>
</evidence>
<dbReference type="SUPFAM" id="SSF52266">
    <property type="entry name" value="SGNH hydrolase"/>
    <property type="match status" value="1"/>
</dbReference>
<evidence type="ECO:0000256" key="1">
    <source>
        <dbReference type="SAM" id="SignalP"/>
    </source>
</evidence>
<keyword evidence="4" id="KW-1185">Reference proteome</keyword>
<dbReference type="EMBL" id="JAHXRI010000010">
    <property type="protein sequence ID" value="MBZ1351218.1"/>
    <property type="molecule type" value="Genomic_DNA"/>
</dbReference>
<keyword evidence="1" id="KW-0732">Signal</keyword>
<proteinExistence type="predicted"/>
<protein>
    <recommendedName>
        <fullName evidence="2">SGNH hydrolase-type esterase domain-containing protein</fullName>
    </recommendedName>
</protein>
<feature type="domain" description="SGNH hydrolase-type esterase" evidence="2">
    <location>
        <begin position="288"/>
        <end position="431"/>
    </location>
</feature>
<evidence type="ECO:0000313" key="3">
    <source>
        <dbReference type="EMBL" id="MBZ1351218.1"/>
    </source>
</evidence>
<sequence length="488" mass="53874">MLTRSLHRFFIRSTLLGLVALFLGSCTTAPRPPQEKASGALVPQRVDTFVGNSSAKAYARRTVDDFLAQQGQSLNRYVTAETNIFEFKDARLVQRLQQKWAAAKTEGFKVAHFGDSLVQGGYAAEIARNRLQSIGGSAGRGMVFPYSIAKTYSQNDYKSTFSGEWATANSIQQTPRLPLGVSGFVARTSGADASFTLNFVSTPEPGKKLVKFFYVATSTAFTLRVQSGNFVHDVVVPSGGTQPRSQMLTLSFPELSDTLRFELRNASPNSGGYFEVHGVSIENTTPGVMYHNLGVGGATYSALLAQTYFEEQSAQLAPDLIVLDWGTNDLVYKNSIAPDLEKIMVQTIKRVKAKHPQAVILITSAQDMNFRRKNITAAWDFAELARRVAFENDCLFYDWYRVAGGRGAMTIWTAYGLASTDNIHLTGIGYAVKGDLLAQSLLNTLERFKREPAIKSLEIKTTVNIQPHSVVGWLKELSPVPNKRIFYR</sequence>
<dbReference type="Gene3D" id="2.60.120.1360">
    <property type="match status" value="1"/>
</dbReference>